<dbReference type="EMBL" id="CP011545">
    <property type="protein sequence ID" value="AKK09096.1"/>
    <property type="molecule type" value="Genomic_DNA"/>
</dbReference>
<dbReference type="RefSeq" id="WP_052844339.1">
    <property type="nucleotide sequence ID" value="NZ_CP011545.1"/>
</dbReference>
<dbReference type="Proteomes" id="UP000035540">
    <property type="component" value="Chromosome"/>
</dbReference>
<proteinExistence type="predicted"/>
<evidence type="ECO:0000313" key="1">
    <source>
        <dbReference type="EMBL" id="AKK09096.1"/>
    </source>
</evidence>
<protein>
    <submittedName>
        <fullName evidence="1">Putative DUF1814 family protein</fullName>
    </submittedName>
</protein>
<dbReference type="AlphaFoldDB" id="A0A0G3H6S1"/>
<dbReference type="InterPro" id="IPR014942">
    <property type="entry name" value="AbiEii"/>
</dbReference>
<dbReference type="Pfam" id="PF08843">
    <property type="entry name" value="AbiEii"/>
    <property type="match status" value="1"/>
</dbReference>
<reference evidence="1 2" key="1">
    <citation type="journal article" date="2015" name="Genome Announc.">
        <title>Complete Genome Sequence of the Type Strain Corynebacterium testudinoris DSM 44614, Recovered from Necrotic Lesions in the Mouth of a Tortoise.</title>
        <authorList>
            <person name="Ruckert C."/>
            <person name="Kriete M."/>
            <person name="Jaenicke S."/>
            <person name="Winkler A."/>
            <person name="Tauch A."/>
        </authorList>
    </citation>
    <scope>NUCLEOTIDE SEQUENCE [LARGE SCALE GENOMIC DNA]</scope>
    <source>
        <strain evidence="1 2">DSM 44614</strain>
    </source>
</reference>
<reference evidence="2" key="2">
    <citation type="submission" date="2015-05" db="EMBL/GenBank/DDBJ databases">
        <title>Complete genome sequence of Corynebacterium testudinoris DSM 44614, recovered from necrotic lesions in the mouth of a tortoise.</title>
        <authorList>
            <person name="Ruckert C."/>
            <person name="Albersmeier A."/>
            <person name="Winkler A."/>
            <person name="Tauch A."/>
        </authorList>
    </citation>
    <scope>NUCLEOTIDE SEQUENCE [LARGE SCALE GENOMIC DNA]</scope>
    <source>
        <strain evidence="2">DSM 44614</strain>
    </source>
</reference>
<dbReference type="PATRIC" id="fig|136857.5.peg.1655"/>
<dbReference type="OrthoDB" id="4084402at2"/>
<gene>
    <name evidence="1" type="ORF">CTEST_08330</name>
</gene>
<organism evidence="1 2">
    <name type="scientific">Corynebacterium testudinoris</name>
    <dbReference type="NCBI Taxonomy" id="136857"/>
    <lineage>
        <taxon>Bacteria</taxon>
        <taxon>Bacillati</taxon>
        <taxon>Actinomycetota</taxon>
        <taxon>Actinomycetes</taxon>
        <taxon>Mycobacteriales</taxon>
        <taxon>Corynebacteriaceae</taxon>
        <taxon>Corynebacterium</taxon>
    </lineage>
</organism>
<dbReference type="KEGG" id="cted:CTEST_08330"/>
<name>A0A0G3H6S1_9CORY</name>
<evidence type="ECO:0000313" key="2">
    <source>
        <dbReference type="Proteomes" id="UP000035540"/>
    </source>
</evidence>
<accession>A0A0G3H6S1</accession>
<sequence length="279" mass="31592">MNPNEAYNRFFRELFLAELMSRDQGWVLKGGTNLYCQIPGARHTRDLDLYRQDDPTSFLRAAAELVETMDEAKIGSYRFNVSIPKGETVDGAIDNISLKVEIFYGVNPVVEFGIDVSGDLHVPVVTDFLDVQRSDGLDLEFMERDYRIRSYPIENQIADKISAMYELHDLRQQPSTRYRDLYDIALISLELRADASRLAEALRIQAKIRCLTLPLELHLPSSEWADGYARLIGRLVGPRQEIIEVNDALRIAGALANPILSSVESTVTGEWSPDAGRWI</sequence>
<keyword evidence="2" id="KW-1185">Reference proteome</keyword>